<sequence>MRKRVPVMIGIILTILLAVWYGNTNKTHKIYDNNVNTAEYLAIGVLTEGQTVTQSFVCQEDVLDGFMIKSDVLGDYEDAVVTIRVRDAETGELLSEGQEKGSDIRARRLHYYQIPAITGCRDRHLVVEVSEEGTSANNGINLFYQPGGLEGEAFTVSGNATEGVFVMKTVTERFDVETFLVMLFAEWFIWVFLWFLYRLFR</sequence>
<reference evidence="2" key="1">
    <citation type="submission" date="2020-10" db="EMBL/GenBank/DDBJ databases">
        <authorList>
            <person name="Gilroy R."/>
        </authorList>
    </citation>
    <scope>NUCLEOTIDE SEQUENCE</scope>
    <source>
        <strain evidence="2">CHK188-20938</strain>
    </source>
</reference>
<name>A0A9D1P375_9FIRM</name>
<comment type="caution">
    <text evidence="2">The sequence shown here is derived from an EMBL/GenBank/DDBJ whole genome shotgun (WGS) entry which is preliminary data.</text>
</comment>
<keyword evidence="1" id="KW-0472">Membrane</keyword>
<accession>A0A9D1P375</accession>
<proteinExistence type="predicted"/>
<feature type="transmembrane region" description="Helical" evidence="1">
    <location>
        <begin position="179"/>
        <end position="200"/>
    </location>
</feature>
<keyword evidence="1" id="KW-0812">Transmembrane</keyword>
<dbReference type="Proteomes" id="UP000824169">
    <property type="component" value="Unassembled WGS sequence"/>
</dbReference>
<dbReference type="EMBL" id="DVOO01000015">
    <property type="protein sequence ID" value="HIV25232.1"/>
    <property type="molecule type" value="Genomic_DNA"/>
</dbReference>
<evidence type="ECO:0000313" key="3">
    <source>
        <dbReference type="Proteomes" id="UP000824169"/>
    </source>
</evidence>
<keyword evidence="1" id="KW-1133">Transmembrane helix</keyword>
<evidence type="ECO:0000313" key="2">
    <source>
        <dbReference type="EMBL" id="HIV25232.1"/>
    </source>
</evidence>
<evidence type="ECO:0000256" key="1">
    <source>
        <dbReference type="SAM" id="Phobius"/>
    </source>
</evidence>
<feature type="transmembrane region" description="Helical" evidence="1">
    <location>
        <begin position="5"/>
        <end position="22"/>
    </location>
</feature>
<organism evidence="2 3">
    <name type="scientific">Candidatus Scatomonas pullistercoris</name>
    <dbReference type="NCBI Taxonomy" id="2840920"/>
    <lineage>
        <taxon>Bacteria</taxon>
        <taxon>Bacillati</taxon>
        <taxon>Bacillota</taxon>
        <taxon>Clostridia</taxon>
        <taxon>Lachnospirales</taxon>
        <taxon>Lachnospiraceae</taxon>
        <taxon>Lachnospiraceae incertae sedis</taxon>
        <taxon>Candidatus Scatomonas</taxon>
    </lineage>
</organism>
<dbReference type="AlphaFoldDB" id="A0A9D1P375"/>
<reference evidence="2" key="2">
    <citation type="journal article" date="2021" name="PeerJ">
        <title>Extensive microbial diversity within the chicken gut microbiome revealed by metagenomics and culture.</title>
        <authorList>
            <person name="Gilroy R."/>
            <person name="Ravi A."/>
            <person name="Getino M."/>
            <person name="Pursley I."/>
            <person name="Horton D.L."/>
            <person name="Alikhan N.F."/>
            <person name="Baker D."/>
            <person name="Gharbi K."/>
            <person name="Hall N."/>
            <person name="Watson M."/>
            <person name="Adriaenssens E.M."/>
            <person name="Foster-Nyarko E."/>
            <person name="Jarju S."/>
            <person name="Secka A."/>
            <person name="Antonio M."/>
            <person name="Oren A."/>
            <person name="Chaudhuri R.R."/>
            <person name="La Ragione R."/>
            <person name="Hildebrand F."/>
            <person name="Pallen M.J."/>
        </authorList>
    </citation>
    <scope>NUCLEOTIDE SEQUENCE</scope>
    <source>
        <strain evidence="2">CHK188-20938</strain>
    </source>
</reference>
<gene>
    <name evidence="2" type="ORF">IAB71_05500</name>
</gene>
<protein>
    <submittedName>
        <fullName evidence="2">Uncharacterized protein</fullName>
    </submittedName>
</protein>